<sequence>MKSTSAVMLLFIIAGLFVGKSFALGVCFQPILNACAGFPNPQCCINLVSPNCCLGILPYCDFSAWQASGQCGSPTAGSG</sequence>
<feature type="signal peptide" evidence="1">
    <location>
        <begin position="1"/>
        <end position="23"/>
    </location>
</feature>
<evidence type="ECO:0000313" key="2">
    <source>
        <dbReference type="EMBL" id="MBC1173322.1"/>
    </source>
</evidence>
<accession>A0A7G3AH11</accession>
<dbReference type="AlphaFoldDB" id="A0A7G3AH11"/>
<evidence type="ECO:0000256" key="1">
    <source>
        <dbReference type="SAM" id="SignalP"/>
    </source>
</evidence>
<keyword evidence="1" id="KW-0732">Signal</keyword>
<feature type="chain" id="PRO_5028807842" evidence="1">
    <location>
        <begin position="24"/>
        <end position="79"/>
    </location>
</feature>
<protein>
    <submittedName>
        <fullName evidence="2">Putative secreted protein</fullName>
    </submittedName>
</protein>
<name>A0A7G3AH11_LUTLO</name>
<reference evidence="2" key="1">
    <citation type="journal article" date="2020" name="BMC">
        <title>Leishmania infection induces a limited differential gene expression in the sand fly midgut.</title>
        <authorList>
            <person name="Coutinho-Abreu I.V."/>
            <person name="Serafim T.D."/>
            <person name="Meneses C."/>
            <person name="Kamhawi S."/>
            <person name="Oliveira F."/>
            <person name="Valenzuela J.G."/>
        </authorList>
    </citation>
    <scope>NUCLEOTIDE SEQUENCE</scope>
    <source>
        <strain evidence="2">Jacobina</strain>
        <tissue evidence="2">Midgut</tissue>
    </source>
</reference>
<organism evidence="2">
    <name type="scientific">Lutzomyia longipalpis</name>
    <name type="common">Sand fly</name>
    <dbReference type="NCBI Taxonomy" id="7200"/>
    <lineage>
        <taxon>Eukaryota</taxon>
        <taxon>Metazoa</taxon>
        <taxon>Ecdysozoa</taxon>
        <taxon>Arthropoda</taxon>
        <taxon>Hexapoda</taxon>
        <taxon>Insecta</taxon>
        <taxon>Pterygota</taxon>
        <taxon>Neoptera</taxon>
        <taxon>Endopterygota</taxon>
        <taxon>Diptera</taxon>
        <taxon>Nematocera</taxon>
        <taxon>Psychodoidea</taxon>
        <taxon>Psychodidae</taxon>
        <taxon>Lutzomyia</taxon>
        <taxon>Lutzomyia</taxon>
    </lineage>
</organism>
<proteinExistence type="predicted"/>
<dbReference type="EMBL" id="GITU01004619">
    <property type="protein sequence ID" value="MBC1173322.1"/>
    <property type="molecule type" value="Transcribed_RNA"/>
</dbReference>